<reference evidence="3" key="1">
    <citation type="submission" date="2023-08" db="EMBL/GenBank/DDBJ databases">
        <title>Complete genome sequence of Sinorhizobium chiapanecum ITTG S70 isolated from Acaciella angustissima nodules in Chiapas-Mexico.</title>
        <authorList>
            <person name="Rincon-Rosales R."/>
            <person name="Rogel M.A."/>
            <person name="Rincon-Medina C.I."/>
            <person name="Guerrero G."/>
            <person name="Manzano-Gomez L.A."/>
            <person name="Lopez-Lopez A."/>
            <person name="Rincon Molina F.A."/>
            <person name="Martinez-Romero E."/>
        </authorList>
    </citation>
    <scope>NUCLEOTIDE SEQUENCE</scope>
    <source>
        <strain evidence="3">ITTG S70</strain>
    </source>
</reference>
<protein>
    <recommendedName>
        <fullName evidence="5">Transmembrane protein</fullName>
    </recommendedName>
</protein>
<evidence type="ECO:0000256" key="2">
    <source>
        <dbReference type="SAM" id="Phobius"/>
    </source>
</evidence>
<keyword evidence="4" id="KW-1185">Reference proteome</keyword>
<accession>A0ABZ2B5Z0</accession>
<keyword evidence="2" id="KW-0812">Transmembrane</keyword>
<dbReference type="Proteomes" id="UP001432360">
    <property type="component" value="Chromosome"/>
</dbReference>
<proteinExistence type="predicted"/>
<evidence type="ECO:0000313" key="3">
    <source>
        <dbReference type="EMBL" id="WVT02808.1"/>
    </source>
</evidence>
<evidence type="ECO:0000256" key="1">
    <source>
        <dbReference type="SAM" id="MobiDB-lite"/>
    </source>
</evidence>
<gene>
    <name evidence="3" type="ORF">RB548_15015</name>
</gene>
<keyword evidence="2" id="KW-1133">Transmembrane helix</keyword>
<organism evidence="3 4">
    <name type="scientific">Sinorhizobium chiapasense</name>
    <dbReference type="NCBI Taxonomy" id="501572"/>
    <lineage>
        <taxon>Bacteria</taxon>
        <taxon>Pseudomonadati</taxon>
        <taxon>Pseudomonadota</taxon>
        <taxon>Alphaproteobacteria</taxon>
        <taxon>Hyphomicrobiales</taxon>
        <taxon>Rhizobiaceae</taxon>
        <taxon>Sinorhizobium/Ensifer group</taxon>
        <taxon>Sinorhizobium</taxon>
    </lineage>
</organism>
<evidence type="ECO:0008006" key="5">
    <source>
        <dbReference type="Google" id="ProtNLM"/>
    </source>
</evidence>
<feature type="region of interest" description="Disordered" evidence="1">
    <location>
        <begin position="1"/>
        <end position="26"/>
    </location>
</feature>
<feature type="transmembrane region" description="Helical" evidence="2">
    <location>
        <begin position="87"/>
        <end position="106"/>
    </location>
</feature>
<keyword evidence="2" id="KW-0472">Membrane</keyword>
<name>A0ABZ2B5Z0_9HYPH</name>
<dbReference type="RefSeq" id="WP_331372072.1">
    <property type="nucleotide sequence ID" value="NZ_CP133148.1"/>
</dbReference>
<dbReference type="EMBL" id="CP133148">
    <property type="protein sequence ID" value="WVT02808.1"/>
    <property type="molecule type" value="Genomic_DNA"/>
</dbReference>
<evidence type="ECO:0000313" key="4">
    <source>
        <dbReference type="Proteomes" id="UP001432360"/>
    </source>
</evidence>
<sequence length="210" mass="22552">MQAFRSRTTAHVDLIPPEREARPGGATARNLDYVDAEFETIGITARPSPYPVFNDNRQAARRGRGKPARQVLTIVEARLRAMPTRHFAGLVSGLGLGAFLLIAGLFSEGQIDTQPLSIGGVTTSFDYAGGMRVLSVYGSIDNRSGAEQRLPPVVVDVRSNGRKVTATRLMPDGASIAPGESRHFAARLPYTGGKMPDVTVSFAENSVSRL</sequence>